<evidence type="ECO:0000313" key="1">
    <source>
        <dbReference type="EMBL" id="ATG73117.1"/>
    </source>
</evidence>
<sequence>MWTVGNFKDFEVDEQLNLEPLDFGGFFMYHYFEPAYGFGNGGCRTFRFHTKEVITFTKRDLWVLRPDLEGLWHSITTGEPLPNIYNDAELARQAREREAAEQSTREPKVTAKQSDLIVALIDLHFTQEGKRLGDMKHKTFFDEVLSKALAAKGIACPMTYKSFIDWMERSRKFSN</sequence>
<gene>
    <name evidence="1" type="ORF">AN401_04005</name>
</gene>
<accession>A0A291HLT3</accession>
<dbReference type="Proteomes" id="UP000217763">
    <property type="component" value="Chromosome"/>
</dbReference>
<dbReference type="EMBL" id="CP012621">
    <property type="protein sequence ID" value="ATG73117.1"/>
    <property type="molecule type" value="Genomic_DNA"/>
</dbReference>
<reference evidence="2" key="1">
    <citation type="submission" date="2015-09" db="EMBL/GenBank/DDBJ databases">
        <authorList>
            <person name="Shao Z."/>
            <person name="Wang L."/>
        </authorList>
    </citation>
    <scope>NUCLEOTIDE SEQUENCE [LARGE SCALE GENOMIC DNA]</scope>
    <source>
        <strain evidence="2">F13-1</strain>
    </source>
</reference>
<keyword evidence="2" id="KW-1185">Reference proteome</keyword>
<proteinExistence type="predicted"/>
<evidence type="ECO:0000313" key="2">
    <source>
        <dbReference type="Proteomes" id="UP000217763"/>
    </source>
</evidence>
<dbReference type="AlphaFoldDB" id="A0A291HLT3"/>
<organism evidence="1 2">
    <name type="scientific">Zobellella denitrificans</name>
    <dbReference type="NCBI Taxonomy" id="347534"/>
    <lineage>
        <taxon>Bacteria</taxon>
        <taxon>Pseudomonadati</taxon>
        <taxon>Pseudomonadota</taxon>
        <taxon>Gammaproteobacteria</taxon>
        <taxon>Aeromonadales</taxon>
        <taxon>Aeromonadaceae</taxon>
        <taxon>Zobellella</taxon>
    </lineage>
</organism>
<dbReference type="KEGG" id="zdf:AN401_04005"/>
<name>A0A291HLT3_9GAMM</name>
<protein>
    <submittedName>
        <fullName evidence="1">Uncharacterized protein</fullName>
    </submittedName>
</protein>